<feature type="region of interest" description="Disordered" evidence="1">
    <location>
        <begin position="582"/>
        <end position="618"/>
    </location>
</feature>
<feature type="region of interest" description="Disordered" evidence="1">
    <location>
        <begin position="519"/>
        <end position="565"/>
    </location>
</feature>
<dbReference type="InParanoid" id="D8TX60"/>
<name>D8TX60_VOLCA</name>
<feature type="region of interest" description="Disordered" evidence="1">
    <location>
        <begin position="1767"/>
        <end position="1790"/>
    </location>
</feature>
<feature type="compositionally biased region" description="Basic and acidic residues" evidence="1">
    <location>
        <begin position="1775"/>
        <end position="1790"/>
    </location>
</feature>
<dbReference type="eggNOG" id="ENOG502QWQN">
    <property type="taxonomic scope" value="Eukaryota"/>
</dbReference>
<dbReference type="Proteomes" id="UP000001058">
    <property type="component" value="Unassembled WGS sequence"/>
</dbReference>
<feature type="region of interest" description="Disordered" evidence="1">
    <location>
        <begin position="1466"/>
        <end position="1498"/>
    </location>
</feature>
<dbReference type="PANTHER" id="PTHR21523:SF14">
    <property type="entry name" value="EXPORTED REPETITIVE PROTEIN"/>
    <property type="match status" value="1"/>
</dbReference>
<feature type="region of interest" description="Disordered" evidence="1">
    <location>
        <begin position="680"/>
        <end position="728"/>
    </location>
</feature>
<feature type="region of interest" description="Disordered" evidence="1">
    <location>
        <begin position="1624"/>
        <end position="1669"/>
    </location>
</feature>
<feature type="compositionally biased region" description="Basic and acidic residues" evidence="1">
    <location>
        <begin position="434"/>
        <end position="450"/>
    </location>
</feature>
<dbReference type="OrthoDB" id="6344460at2759"/>
<dbReference type="STRING" id="3068.D8TX60"/>
<dbReference type="EMBL" id="GL378342">
    <property type="protein sequence ID" value="EFJ47851.1"/>
    <property type="molecule type" value="Genomic_DNA"/>
</dbReference>
<organism evidence="3">
    <name type="scientific">Volvox carteri f. nagariensis</name>
    <dbReference type="NCBI Taxonomy" id="3068"/>
    <lineage>
        <taxon>Eukaryota</taxon>
        <taxon>Viridiplantae</taxon>
        <taxon>Chlorophyta</taxon>
        <taxon>core chlorophytes</taxon>
        <taxon>Chlorophyceae</taxon>
        <taxon>CS clade</taxon>
        <taxon>Chlamydomonadales</taxon>
        <taxon>Volvocaceae</taxon>
        <taxon>Volvox</taxon>
    </lineage>
</organism>
<feature type="region of interest" description="Disordered" evidence="1">
    <location>
        <begin position="860"/>
        <end position="882"/>
    </location>
</feature>
<feature type="region of interest" description="Disordered" evidence="1">
    <location>
        <begin position="1587"/>
        <end position="1608"/>
    </location>
</feature>
<sequence length="1887" mass="199579">MASLFQSKPYGPDLLALAKQLGVNPKDPRLMLLVEDMAKPESLPARWSSRFDSKKKKWLYTFLPTGEVSAQHPSIDYYRGALFMDMGGYRVLLRNLEARPPTEEEINRMNEYFAIGQEEDLYIREVGPGEGAGGWSGREGAGKGLRWAGLRQKSSSGLVKPQVGQLACVAPLPEGFEEMPDETGTGAMYNPGPLTPRGPHTLPCVLRPLWFGLTNPRFRSRMFCPIPRRAVHHPSPHLTSPHLTSPHLTSPHLTSPHLTSPHLTSPHLTSPHLTSPHLTSPHLTSPHLTSPHLTSPHLTSPHLTSPHLTSPHLTSPHLTSPHLTSPHLTSPHLTSPHLTSPHLTSPHLTAPHLTSPHLTSPHLTSPHLTSPHLTSPHLTSPHLARDKETDIVLDEHPLDAYFRELRDRRRRELARRRLAALKAMQALKALHSNTKKEGAEGDKDKEKAYRDADIEEAGEEQHEDPRVKALEVDWQLLQNAASKAAETLASVHTITANLPTTPSGLAAATAAAAAAGMSKWPSRSTSHTSINGNAVGRRPLTPTSQSQISTTPLTGPESGATASAGQLTRANTANTANTSILANVVLPTPPGSAASDSRRPSRIPSAHRMATSGKRGCMDWGGTLISETLPDGNGPGASGSLFPTAMGGPLIDVERLLQLHRVTSEALGAATTVSALLAPPKTQMGTSGRSSASVNGGDAAGAAAAGEGTASKGTQGKEQQQQKGSDDSLNSLFEPAILDLDDAAFAMASQAIRAVRQTLDTTCQYVALLPPETGQALASLPKLWLSIMRQVPPNWAERMRLSAWPQILTWLPNDWVERVQQHLKSHTELSEAALPASLRNLPPGILHGLEAMIIAARPRNGQATGEGDAATVSGERKDGAGTVSGAVAMSRSSSLRRSGTVEGSRGLQHLGQQQDAAAAAAGSRFNSTDVERLRHLLESIAIPSVMTSLMDLPPGLLERLMELPTRALEQLAALPQDVVQALLHAKVDADSLGAVLVSLAGLPPGLARSRLLANGPPQLLCRLAEIPAFALEKLANVPASVLLSFARLSTPSLEKLSVFLASTLEKLAKLPASILERLVELPSPALERLTDLPTSALERLASLPASALERLANVPAPVLRRVADVPAAALEKLAELSLSSLEKVAVLPTPSLEDLARIPASDIARLVGLPISILQWLTGLPTATLKKLIVVPMSTLERLAGIPVPVLDVLAKLPPPTITKLTELTSSALERLAELPTAALERLAELPVSALEKLASVPAPALRRLADVSASVLEKLADVAPPALERLVNVPPSALEKLAEAPASTLERLAEIPGPTLRRVGAISVSALRRLAAIPPSALEKLANAPPSALERISGVPAPTMGRLVDVPPGALERLFDLDEAALLGLASSHLDPAILSQVLSRFPAPTMNLLSNLSDTAIFRLSEIAIGAEAPVFSALLAALDPAAVRNLAEALGLAASPAAAMAAEVRTPRQPSTPEVTAGYGRRGQGGADGDRSYRSGGGAGAGVGVGVSPDLASYATASAAATADAACADSDADVDADAITPGNPWAGAADASAASKAASSYGKGAANSPTASVKAILSIYGSHGAPSRAPPTAAGGSGAAASKKQSATTIVERLAAAADRAAAERGGAADAPSADGRTTGWHSSHGGSGDESRTSARPRSPKLQTPSRLAGALGYVQYLRMLEPEAAAAARTLSSLSGNTLAALLSTPAPLLQWISRMDDQTVKQLAAWPDDLLTVLLRIHPAELWKAVEVIKEAMAVSLLMEPAGGPTQQEGRRQRDFDSRPVNPEFKRRNDMMRDRDLKGIPPTPLMDFPDELQYKSYRESDIKFLKQRIVRVEMQRSQMGAKLLHYSRIYHSQLKNMSTQLMTAQREAHELRFALEVCAAV</sequence>
<dbReference type="KEGG" id="vcn:VOLCADRAFT_91473"/>
<protein>
    <submittedName>
        <fullName evidence="2">Uncharacterized protein</fullName>
    </submittedName>
</protein>
<reference evidence="2 3" key="1">
    <citation type="journal article" date="2010" name="Science">
        <title>Genomic analysis of organismal complexity in the multicellular green alga Volvox carteri.</title>
        <authorList>
            <person name="Prochnik S.E."/>
            <person name="Umen J."/>
            <person name="Nedelcu A.M."/>
            <person name="Hallmann A."/>
            <person name="Miller S.M."/>
            <person name="Nishii I."/>
            <person name="Ferris P."/>
            <person name="Kuo A."/>
            <person name="Mitros T."/>
            <person name="Fritz-Laylin L.K."/>
            <person name="Hellsten U."/>
            <person name="Chapman J."/>
            <person name="Simakov O."/>
            <person name="Rensing S.A."/>
            <person name="Terry A."/>
            <person name="Pangilinan J."/>
            <person name="Kapitonov V."/>
            <person name="Jurka J."/>
            <person name="Salamov A."/>
            <person name="Shapiro H."/>
            <person name="Schmutz J."/>
            <person name="Grimwood J."/>
            <person name="Lindquist E."/>
            <person name="Lucas S."/>
            <person name="Grigoriev I.V."/>
            <person name="Schmitt R."/>
            <person name="Kirk D."/>
            <person name="Rokhsar D.S."/>
        </authorList>
    </citation>
    <scope>NUCLEOTIDE SEQUENCE [LARGE SCALE GENOMIC DNA]</scope>
    <source>
        <strain evidence="3">f. Nagariensis / Eve</strain>
    </source>
</reference>
<feature type="compositionally biased region" description="Low complexity" evidence="1">
    <location>
        <begin position="690"/>
        <end position="723"/>
    </location>
</feature>
<feature type="region of interest" description="Disordered" evidence="1">
    <location>
        <begin position="429"/>
        <end position="450"/>
    </location>
</feature>
<proteinExistence type="predicted"/>
<feature type="compositionally biased region" description="Low complexity" evidence="1">
    <location>
        <begin position="236"/>
        <end position="349"/>
    </location>
</feature>
<feature type="compositionally biased region" description="Low complexity" evidence="1">
    <location>
        <begin position="1624"/>
        <end position="1634"/>
    </location>
</feature>
<dbReference type="PANTHER" id="PTHR21523">
    <property type="match status" value="1"/>
</dbReference>
<feature type="compositionally biased region" description="Polar residues" evidence="1">
    <location>
        <begin position="521"/>
        <end position="532"/>
    </location>
</feature>
<dbReference type="GeneID" id="9618456"/>
<evidence type="ECO:0000313" key="2">
    <source>
        <dbReference type="EMBL" id="EFJ47851.1"/>
    </source>
</evidence>
<dbReference type="RefSeq" id="XP_002950957.1">
    <property type="nucleotide sequence ID" value="XM_002950911.1"/>
</dbReference>
<feature type="compositionally biased region" description="Polar residues" evidence="1">
    <location>
        <begin position="356"/>
        <end position="378"/>
    </location>
</feature>
<feature type="compositionally biased region" description="Low complexity" evidence="1">
    <location>
        <begin position="539"/>
        <end position="554"/>
    </location>
</feature>
<keyword evidence="3" id="KW-1185">Reference proteome</keyword>
<evidence type="ECO:0000313" key="3">
    <source>
        <dbReference type="Proteomes" id="UP000001058"/>
    </source>
</evidence>
<accession>D8TX60</accession>
<feature type="region of interest" description="Disordered" evidence="1">
    <location>
        <begin position="235"/>
        <end position="381"/>
    </location>
</feature>
<evidence type="ECO:0000256" key="1">
    <source>
        <dbReference type="SAM" id="MobiDB-lite"/>
    </source>
</evidence>
<gene>
    <name evidence="2" type="ORF">VOLCADRAFT_91473</name>
</gene>